<dbReference type="PANTHER" id="PTHR10937:SF0">
    <property type="entry name" value="GLUTAMINE--FRUCTOSE-6-PHOSPHATE TRANSAMINASE (ISOMERIZING)"/>
    <property type="match status" value="1"/>
</dbReference>
<dbReference type="GO" id="GO:0006047">
    <property type="term" value="P:UDP-N-acetylglucosamine metabolic process"/>
    <property type="evidence" value="ECO:0007669"/>
    <property type="project" value="TreeGrafter"/>
</dbReference>
<reference evidence="2 3" key="1">
    <citation type="submission" date="2016-04" db="EMBL/GenBank/DDBJ databases">
        <authorList>
            <person name="Evans L.H."/>
            <person name="Alamgir A."/>
            <person name="Owens N."/>
            <person name="Weber N.D."/>
            <person name="Virtaneva K."/>
            <person name="Barbian K."/>
            <person name="Babar A."/>
            <person name="Rosenke K."/>
        </authorList>
    </citation>
    <scope>NUCLEOTIDE SEQUENCE [LARGE SCALE GENOMIC DNA]</scope>
    <source>
        <strain evidence="3">S5(T) (JCM 30642 \VKM B-2941)</strain>
    </source>
</reference>
<proteinExistence type="predicted"/>
<dbReference type="GO" id="GO:0004360">
    <property type="term" value="F:glutamine-fructose-6-phosphate transaminase (isomerizing) activity"/>
    <property type="evidence" value="ECO:0007669"/>
    <property type="project" value="TreeGrafter"/>
</dbReference>
<feature type="domain" description="SIS" evidence="1">
    <location>
        <begin position="190"/>
        <end position="322"/>
    </location>
</feature>
<protein>
    <submittedName>
        <fullName evidence="2">Glucosamine 6-phosphate synthase</fullName>
    </submittedName>
</protein>
<accession>A0A1N5U2R0</accession>
<dbReference type="Pfam" id="PF01380">
    <property type="entry name" value="SIS"/>
    <property type="match status" value="1"/>
</dbReference>
<dbReference type="Gene3D" id="3.40.50.10490">
    <property type="entry name" value="Glucose-6-phosphate isomerase like protein, domain 1"/>
    <property type="match status" value="2"/>
</dbReference>
<dbReference type="GO" id="GO:0006487">
    <property type="term" value="P:protein N-linked glycosylation"/>
    <property type="evidence" value="ECO:0007669"/>
    <property type="project" value="TreeGrafter"/>
</dbReference>
<dbReference type="GO" id="GO:0006002">
    <property type="term" value="P:fructose 6-phosphate metabolic process"/>
    <property type="evidence" value="ECO:0007669"/>
    <property type="project" value="TreeGrafter"/>
</dbReference>
<gene>
    <name evidence="2" type="ORF">CSP5_0787</name>
</gene>
<dbReference type="GO" id="GO:0097367">
    <property type="term" value="F:carbohydrate derivative binding"/>
    <property type="evidence" value="ECO:0007669"/>
    <property type="project" value="InterPro"/>
</dbReference>
<dbReference type="InterPro" id="IPR035490">
    <property type="entry name" value="GlmS/FrlB_SIS"/>
</dbReference>
<sequence length="342" mass="38701">MTDDIPEVRTKHPYLMYEMLKETPKALKTTIKNVIDEEIDFRRGSVTVTGNGTSYHAGVLGFQSISDENKPWNHIQSYELENYKTPGNNIVAFSHTGKTYSTVQSIRKYPEKFSVGVTHDQNSSLAQISSKSIVIQEKDKSLCNTKAFFDNSLASLIIANKYEKSKYDYEGFISMIDKNLMRADIEMNSIVKEIGKVKNIFVLGAGNNFIAARETAQKLKEATHIHSEGIELEEYNHGCTSVTNKDTLLINICNREDTSRVEQINRGIKYVGAKSIGIGGPGDFEIELDVRNSFELPIQAITYTYFLAYHLAVKLGINPDILRFDEKDYYDFDMEIFPAGQH</sequence>
<evidence type="ECO:0000259" key="1">
    <source>
        <dbReference type="PROSITE" id="PS51464"/>
    </source>
</evidence>
<dbReference type="InterPro" id="IPR001347">
    <property type="entry name" value="SIS_dom"/>
</dbReference>
<organism evidence="2 3">
    <name type="scientific">Cuniculiplasma divulgatum</name>
    <dbReference type="NCBI Taxonomy" id="1673428"/>
    <lineage>
        <taxon>Archaea</taxon>
        <taxon>Methanobacteriati</taxon>
        <taxon>Thermoplasmatota</taxon>
        <taxon>Thermoplasmata</taxon>
        <taxon>Thermoplasmatales</taxon>
        <taxon>Cuniculiplasmataceae</taxon>
        <taxon>Cuniculiplasma</taxon>
    </lineage>
</organism>
<dbReference type="AlphaFoldDB" id="A0A1N5U2R0"/>
<name>A0A1N5U2R0_9ARCH</name>
<dbReference type="SUPFAM" id="SSF53697">
    <property type="entry name" value="SIS domain"/>
    <property type="match status" value="1"/>
</dbReference>
<dbReference type="CDD" id="cd05009">
    <property type="entry name" value="SIS_GlmS_GlmD_2"/>
    <property type="match status" value="1"/>
</dbReference>
<dbReference type="PROSITE" id="PS51464">
    <property type="entry name" value="SIS"/>
    <property type="match status" value="1"/>
</dbReference>
<evidence type="ECO:0000313" key="3">
    <source>
        <dbReference type="Proteomes" id="UP000195607"/>
    </source>
</evidence>
<dbReference type="PANTHER" id="PTHR10937">
    <property type="entry name" value="GLUCOSAMINE--FRUCTOSE-6-PHOSPHATE AMINOTRANSFERASE, ISOMERIZING"/>
    <property type="match status" value="1"/>
</dbReference>
<dbReference type="EMBL" id="LT671858">
    <property type="protein sequence ID" value="SIM55064.1"/>
    <property type="molecule type" value="Genomic_DNA"/>
</dbReference>
<dbReference type="Proteomes" id="UP000195607">
    <property type="component" value="Chromosome I"/>
</dbReference>
<dbReference type="InterPro" id="IPR046348">
    <property type="entry name" value="SIS_dom_sf"/>
</dbReference>
<evidence type="ECO:0000313" key="2">
    <source>
        <dbReference type="EMBL" id="SIM55064.1"/>
    </source>
</evidence>